<name>A0A5E4XIW9_9BURK</name>
<keyword evidence="2" id="KW-1185">Reference proteome</keyword>
<accession>A0A5E4XIW9</accession>
<dbReference type="AlphaFoldDB" id="A0A5E4XIW9"/>
<evidence type="ECO:0000313" key="1">
    <source>
        <dbReference type="EMBL" id="VVE36233.1"/>
    </source>
</evidence>
<gene>
    <name evidence="1" type="ORF">PNO31109_03910</name>
</gene>
<evidence type="ECO:0000313" key="2">
    <source>
        <dbReference type="Proteomes" id="UP000367825"/>
    </source>
</evidence>
<sequence>MRVSGKFGKPVCVTGRVLCHSTRFLERIHTLRLPPIYTLRCSAVRMREQGTGLLKRLRVARSFGTNVVLAERDRDLRFRHNAGHEVGPERFPPARASMFLDVALTLDVFHLMESDVEQEVYGVPKSCPCSMWHGSTSRPRMAGQAGASATIRWRPAIHPRLGATPPVSIPFPPGTRPARRAADGFPTTVPAPLERCSSPYRAQVLASQGTAFGRGGMASAHGCKILYAHTVL</sequence>
<proteinExistence type="predicted"/>
<protein>
    <submittedName>
        <fullName evidence="1">Uncharacterized protein</fullName>
    </submittedName>
</protein>
<reference evidence="1 2" key="1">
    <citation type="submission" date="2019-08" db="EMBL/GenBank/DDBJ databases">
        <authorList>
            <person name="Peeters C."/>
        </authorList>
    </citation>
    <scope>NUCLEOTIDE SEQUENCE [LARGE SCALE GENOMIC DNA]</scope>
    <source>
        <strain evidence="1 2">LMG 31109</strain>
    </source>
</reference>
<organism evidence="1 2">
    <name type="scientific">Pandoraea nosoerga</name>
    <dbReference type="NCBI Taxonomy" id="2508296"/>
    <lineage>
        <taxon>Bacteria</taxon>
        <taxon>Pseudomonadati</taxon>
        <taxon>Pseudomonadota</taxon>
        <taxon>Betaproteobacteria</taxon>
        <taxon>Burkholderiales</taxon>
        <taxon>Burkholderiaceae</taxon>
        <taxon>Pandoraea</taxon>
    </lineage>
</organism>
<dbReference type="EMBL" id="CABPSC010000018">
    <property type="protein sequence ID" value="VVE36233.1"/>
    <property type="molecule type" value="Genomic_DNA"/>
</dbReference>
<dbReference type="Proteomes" id="UP000367825">
    <property type="component" value="Unassembled WGS sequence"/>
</dbReference>